<dbReference type="RefSeq" id="WP_183911789.1">
    <property type="nucleotide sequence ID" value="NZ_JBDJLH010000001.1"/>
</dbReference>
<comment type="caution">
    <text evidence="2">The sequence shown here is derived from an EMBL/GenBank/DDBJ whole genome shotgun (WGS) entry which is preliminary data.</text>
</comment>
<dbReference type="SUPFAM" id="SSF55729">
    <property type="entry name" value="Acyl-CoA N-acyltransferases (Nat)"/>
    <property type="match status" value="1"/>
</dbReference>
<reference evidence="2 3" key="1">
    <citation type="submission" date="2024-04" db="EMBL/GenBank/DDBJ databases">
        <title>WGS of bacteria from Torrens River.</title>
        <authorList>
            <person name="Wyrsch E.R."/>
            <person name="Drigo B."/>
        </authorList>
    </citation>
    <scope>NUCLEOTIDE SEQUENCE [LARGE SCALE GENOMIC DNA]</scope>
    <source>
        <strain evidence="2 3">TWI391</strain>
    </source>
</reference>
<dbReference type="InterPro" id="IPR000182">
    <property type="entry name" value="GNAT_dom"/>
</dbReference>
<dbReference type="Gene3D" id="3.40.630.30">
    <property type="match status" value="1"/>
</dbReference>
<dbReference type="CDD" id="cd04301">
    <property type="entry name" value="NAT_SF"/>
    <property type="match status" value="1"/>
</dbReference>
<evidence type="ECO:0000313" key="3">
    <source>
        <dbReference type="Proteomes" id="UP001409291"/>
    </source>
</evidence>
<gene>
    <name evidence="2" type="ORF">ABE541_03905</name>
</gene>
<sequence>MKADIKIKIASGADLDGILALQFENQPAQGGTLSGELGREQIVAMMQDMPQVVAISDDQVVGYLLSTSKMVYKEHPVPILDAMFSAYSGALDSYVYGPICVNKDLRGKGVAQLMFSELIKQVPNREGILFIRKDNIPSLRAHEKMGITKVGSFVFRDTVFDVLAYLPAADKGNK</sequence>
<dbReference type="Pfam" id="PF00583">
    <property type="entry name" value="Acetyltransf_1"/>
    <property type="match status" value="1"/>
</dbReference>
<evidence type="ECO:0000313" key="2">
    <source>
        <dbReference type="EMBL" id="MEN5376398.1"/>
    </source>
</evidence>
<protein>
    <submittedName>
        <fullName evidence="2">GNAT family N-acetyltransferase</fullName>
    </submittedName>
</protein>
<organism evidence="2 3">
    <name type="scientific">Sphingobacterium kitahiroshimense</name>
    <dbReference type="NCBI Taxonomy" id="470446"/>
    <lineage>
        <taxon>Bacteria</taxon>
        <taxon>Pseudomonadati</taxon>
        <taxon>Bacteroidota</taxon>
        <taxon>Sphingobacteriia</taxon>
        <taxon>Sphingobacteriales</taxon>
        <taxon>Sphingobacteriaceae</taxon>
        <taxon>Sphingobacterium</taxon>
    </lineage>
</organism>
<keyword evidence="3" id="KW-1185">Reference proteome</keyword>
<evidence type="ECO:0000259" key="1">
    <source>
        <dbReference type="PROSITE" id="PS51186"/>
    </source>
</evidence>
<dbReference type="PROSITE" id="PS51186">
    <property type="entry name" value="GNAT"/>
    <property type="match status" value="1"/>
</dbReference>
<dbReference type="Proteomes" id="UP001409291">
    <property type="component" value="Unassembled WGS sequence"/>
</dbReference>
<dbReference type="InterPro" id="IPR016181">
    <property type="entry name" value="Acyl_CoA_acyltransferase"/>
</dbReference>
<name>A0ABV0BQQ5_9SPHI</name>
<feature type="domain" description="N-acetyltransferase" evidence="1">
    <location>
        <begin position="5"/>
        <end position="169"/>
    </location>
</feature>
<dbReference type="EMBL" id="JBDJNQ010000001">
    <property type="protein sequence ID" value="MEN5376398.1"/>
    <property type="molecule type" value="Genomic_DNA"/>
</dbReference>
<accession>A0ABV0BQQ5</accession>
<proteinExistence type="predicted"/>